<comment type="catalytic activity">
    <reaction evidence="7 8">
        <text>shikimate + NADP(+) = 3-dehydroshikimate + NADPH + H(+)</text>
        <dbReference type="Rhea" id="RHEA:17737"/>
        <dbReference type="ChEBI" id="CHEBI:15378"/>
        <dbReference type="ChEBI" id="CHEBI:16630"/>
        <dbReference type="ChEBI" id="CHEBI:36208"/>
        <dbReference type="ChEBI" id="CHEBI:57783"/>
        <dbReference type="ChEBI" id="CHEBI:58349"/>
        <dbReference type="EC" id="1.1.1.25"/>
    </reaction>
</comment>
<dbReference type="PANTHER" id="PTHR21089">
    <property type="entry name" value="SHIKIMATE DEHYDROGENASE"/>
    <property type="match status" value="1"/>
</dbReference>
<evidence type="ECO:0000256" key="7">
    <source>
        <dbReference type="ARBA" id="ARBA00049442"/>
    </source>
</evidence>
<keyword evidence="5 8" id="KW-0560">Oxidoreductase</keyword>
<dbReference type="Pfam" id="PF18317">
    <property type="entry name" value="SDH_C"/>
    <property type="match status" value="1"/>
</dbReference>
<feature type="binding site" evidence="8">
    <location>
        <position position="105"/>
    </location>
    <ligand>
        <name>shikimate</name>
        <dbReference type="ChEBI" id="CHEBI:36208"/>
    </ligand>
</feature>
<feature type="binding site" evidence="8">
    <location>
        <begin position="18"/>
        <end position="20"/>
    </location>
    <ligand>
        <name>shikimate</name>
        <dbReference type="ChEBI" id="CHEBI:36208"/>
    </ligand>
</feature>
<dbReference type="InterPro" id="IPR041121">
    <property type="entry name" value="SDH_C"/>
</dbReference>
<dbReference type="SUPFAM" id="SSF53223">
    <property type="entry name" value="Aminoacid dehydrogenase-like, N-terminal domain"/>
    <property type="match status" value="1"/>
</dbReference>
<dbReference type="InterPro" id="IPR013708">
    <property type="entry name" value="Shikimate_DH-bd_N"/>
</dbReference>
<evidence type="ECO:0000259" key="9">
    <source>
        <dbReference type="Pfam" id="PF01488"/>
    </source>
</evidence>
<proteinExistence type="inferred from homology"/>
<dbReference type="Gene3D" id="3.40.50.10860">
    <property type="entry name" value="Leucine Dehydrogenase, chain A, domain 1"/>
    <property type="match status" value="1"/>
</dbReference>
<feature type="domain" description="Quinate/shikimate 5-dehydrogenase/glutamyl-tRNA reductase" evidence="9">
    <location>
        <begin position="118"/>
        <end position="193"/>
    </location>
</feature>
<evidence type="ECO:0000313" key="12">
    <source>
        <dbReference type="EMBL" id="MDK2563199.1"/>
    </source>
</evidence>
<dbReference type="NCBIfam" id="NF001319">
    <property type="entry name" value="PRK00258.3-3"/>
    <property type="match status" value="1"/>
</dbReference>
<comment type="similarity">
    <text evidence="8">Belongs to the shikimate dehydrogenase family.</text>
</comment>
<dbReference type="Pfam" id="PF08501">
    <property type="entry name" value="Shikimate_dh_N"/>
    <property type="match status" value="1"/>
</dbReference>
<comment type="pathway">
    <text evidence="1 8">Metabolic intermediate biosynthesis; chorismate biosynthesis; chorismate from D-erythrose 4-phosphate and phosphoenolpyruvate: step 4/7.</text>
</comment>
<evidence type="ECO:0000256" key="3">
    <source>
        <dbReference type="ARBA" id="ARBA00022605"/>
    </source>
</evidence>
<dbReference type="CDD" id="cd01065">
    <property type="entry name" value="NAD_bind_Shikimate_DH"/>
    <property type="match status" value="1"/>
</dbReference>
<evidence type="ECO:0000256" key="6">
    <source>
        <dbReference type="ARBA" id="ARBA00023141"/>
    </source>
</evidence>
<evidence type="ECO:0000313" key="13">
    <source>
        <dbReference type="Proteomes" id="UP001301012"/>
    </source>
</evidence>
<keyword evidence="3 8" id="KW-0028">Amino-acid biosynthesis</keyword>
<feature type="domain" description="Shikimate dehydrogenase substrate binding N-terminal" evidence="10">
    <location>
        <begin position="10"/>
        <end position="92"/>
    </location>
</feature>
<dbReference type="InterPro" id="IPR036291">
    <property type="entry name" value="NAD(P)-bd_dom_sf"/>
</dbReference>
<feature type="binding site" evidence="8">
    <location>
        <position position="252"/>
    </location>
    <ligand>
        <name>shikimate</name>
        <dbReference type="ChEBI" id="CHEBI:36208"/>
    </ligand>
</feature>
<evidence type="ECO:0000256" key="2">
    <source>
        <dbReference type="ARBA" id="ARBA00012962"/>
    </source>
</evidence>
<protein>
    <recommendedName>
        <fullName evidence="2 8">Shikimate dehydrogenase (NADP(+))</fullName>
        <shortName evidence="8">SDH</shortName>
        <ecNumber evidence="2 8">1.1.1.25</ecNumber>
    </recommendedName>
</protein>
<evidence type="ECO:0000256" key="4">
    <source>
        <dbReference type="ARBA" id="ARBA00022857"/>
    </source>
</evidence>
<dbReference type="Proteomes" id="UP001301012">
    <property type="component" value="Unassembled WGS sequence"/>
</dbReference>
<dbReference type="GO" id="GO:0004764">
    <property type="term" value="F:shikimate 3-dehydrogenase (NADP+) activity"/>
    <property type="evidence" value="ECO:0007669"/>
    <property type="project" value="UniProtKB-EC"/>
</dbReference>
<feature type="binding site" evidence="8">
    <location>
        <begin position="129"/>
        <end position="133"/>
    </location>
    <ligand>
        <name>NADP(+)</name>
        <dbReference type="ChEBI" id="CHEBI:58349"/>
    </ligand>
</feature>
<feature type="active site" description="Proton acceptor" evidence="8">
    <location>
        <position position="69"/>
    </location>
</feature>
<evidence type="ECO:0000259" key="10">
    <source>
        <dbReference type="Pfam" id="PF08501"/>
    </source>
</evidence>
<evidence type="ECO:0000259" key="11">
    <source>
        <dbReference type="Pfam" id="PF18317"/>
    </source>
</evidence>
<dbReference type="PANTHER" id="PTHR21089:SF1">
    <property type="entry name" value="BIFUNCTIONAL 3-DEHYDROQUINATE DEHYDRATASE_SHIKIMATE DEHYDROGENASE, CHLOROPLASTIC"/>
    <property type="match status" value="1"/>
</dbReference>
<keyword evidence="6 8" id="KW-0057">Aromatic amino acid biosynthesis</keyword>
<dbReference type="InterPro" id="IPR046346">
    <property type="entry name" value="Aminoacid_DH-like_N_sf"/>
</dbReference>
<dbReference type="EC" id="1.1.1.25" evidence="2 8"/>
<dbReference type="InterPro" id="IPR006151">
    <property type="entry name" value="Shikm_DH/Glu-tRNA_Rdtase"/>
</dbReference>
<feature type="domain" description="SDH C-terminal" evidence="11">
    <location>
        <begin position="245"/>
        <end position="268"/>
    </location>
</feature>
<sequence>MNSTTKIIGLLGHPVKHSFSPDIHNYLFEKYNQNSAYCCFDVEEDKLKEGVEGIKALGIKGCNVTIPHKVNIITHLDNIDKNAKLIGAVNTVKNEKGNLKGYNTDGSGFVKAILSKGYDLENKKIMIIGAGGACRSIAVELASKGVLSIEIRNRSINKASEIVRTIENNFSTRILCSTEIIKENDLDDIDILINTTPIGMETDLCPISESISLSKDILVCDIVYKPHNTAFIKWAKRNELEVIYGIDMLINQALHAFYIWTGIEPSKEDEECIKNLYKKTIE</sequence>
<dbReference type="RefSeq" id="WP_284132153.1">
    <property type="nucleotide sequence ID" value="NZ_JASKYM010000002.1"/>
</dbReference>
<comment type="function">
    <text evidence="8">Involved in the biosynthesis of the chorismate, which leads to the biosynthesis of aromatic amino acids. Catalyzes the reversible NADPH linked reduction of 3-dehydroshikimate (DHSA) to yield shikimate (SA).</text>
</comment>
<evidence type="ECO:0000256" key="8">
    <source>
        <dbReference type="HAMAP-Rule" id="MF_00222"/>
    </source>
</evidence>
<gene>
    <name evidence="8 12" type="primary">aroE</name>
    <name evidence="12" type="ORF">QOZ84_06535</name>
</gene>
<feature type="binding site" evidence="8">
    <location>
        <position position="222"/>
    </location>
    <ligand>
        <name>NADP(+)</name>
        <dbReference type="ChEBI" id="CHEBI:58349"/>
    </ligand>
</feature>
<feature type="binding site" evidence="8">
    <location>
        <position position="90"/>
    </location>
    <ligand>
        <name>shikimate</name>
        <dbReference type="ChEBI" id="CHEBI:36208"/>
    </ligand>
</feature>
<feature type="binding site" evidence="8">
    <location>
        <position position="65"/>
    </location>
    <ligand>
        <name>shikimate</name>
        <dbReference type="ChEBI" id="CHEBI:36208"/>
    </ligand>
</feature>
<dbReference type="NCBIfam" id="TIGR00507">
    <property type="entry name" value="aroE"/>
    <property type="match status" value="1"/>
</dbReference>
<dbReference type="InterPro" id="IPR022893">
    <property type="entry name" value="Shikimate_DH_fam"/>
</dbReference>
<comment type="subunit">
    <text evidence="8">Homodimer.</text>
</comment>
<dbReference type="HAMAP" id="MF_00222">
    <property type="entry name" value="Shikimate_DH_AroE"/>
    <property type="match status" value="1"/>
</dbReference>
<comment type="caution">
    <text evidence="12">The sequence shown here is derived from an EMBL/GenBank/DDBJ whole genome shotgun (WGS) entry which is preliminary data.</text>
</comment>
<dbReference type="Pfam" id="PF01488">
    <property type="entry name" value="Shikimate_DH"/>
    <property type="match status" value="1"/>
</dbReference>
<reference evidence="12 13" key="1">
    <citation type="submission" date="2023-05" db="EMBL/GenBank/DDBJ databases">
        <title>Rombocin, a short stable natural nisin variant, displays selective antimicrobial activity against Listeria monocytogenes and employs dual mode of action to kill target bacterial strains.</title>
        <authorList>
            <person name="Wambui J."/>
            <person name="Stephan R."/>
            <person name="Kuipers O.P."/>
        </authorList>
    </citation>
    <scope>NUCLEOTIDE SEQUENCE [LARGE SCALE GENOMIC DNA]</scope>
    <source>
        <strain evidence="12 13">RC002</strain>
    </source>
</reference>
<feature type="binding site" evidence="8">
    <location>
        <position position="224"/>
    </location>
    <ligand>
        <name>shikimate</name>
        <dbReference type="ChEBI" id="CHEBI:36208"/>
    </ligand>
</feature>
<evidence type="ECO:0000256" key="1">
    <source>
        <dbReference type="ARBA" id="ARBA00004871"/>
    </source>
</evidence>
<comment type="caution">
    <text evidence="8">Lacks conserved residue(s) required for the propagation of feature annotation.</text>
</comment>
<dbReference type="EMBL" id="JASKYM010000002">
    <property type="protein sequence ID" value="MDK2563199.1"/>
    <property type="molecule type" value="Genomic_DNA"/>
</dbReference>
<accession>A0ABT7E8E4</accession>
<keyword evidence="13" id="KW-1185">Reference proteome</keyword>
<organism evidence="12 13">
    <name type="scientific">Romboutsia sedimentorum</name>
    <dbReference type="NCBI Taxonomy" id="1368474"/>
    <lineage>
        <taxon>Bacteria</taxon>
        <taxon>Bacillati</taxon>
        <taxon>Bacillota</taxon>
        <taxon>Clostridia</taxon>
        <taxon>Peptostreptococcales</taxon>
        <taxon>Peptostreptococcaceae</taxon>
        <taxon>Romboutsia</taxon>
    </lineage>
</organism>
<evidence type="ECO:0000256" key="5">
    <source>
        <dbReference type="ARBA" id="ARBA00023002"/>
    </source>
</evidence>
<dbReference type="InterPro" id="IPR011342">
    <property type="entry name" value="Shikimate_DH"/>
</dbReference>
<feature type="binding site" evidence="8">
    <location>
        <position position="245"/>
    </location>
    <ligand>
        <name>NADP(+)</name>
        <dbReference type="ChEBI" id="CHEBI:58349"/>
    </ligand>
</feature>
<dbReference type="SUPFAM" id="SSF51735">
    <property type="entry name" value="NAD(P)-binding Rossmann-fold domains"/>
    <property type="match status" value="1"/>
</dbReference>
<name>A0ABT7E8E4_9FIRM</name>
<keyword evidence="4 8" id="KW-0521">NADP</keyword>
<dbReference type="Gene3D" id="3.40.50.720">
    <property type="entry name" value="NAD(P)-binding Rossmann-like Domain"/>
    <property type="match status" value="1"/>
</dbReference>